<proteinExistence type="inferred from homology"/>
<evidence type="ECO:0000256" key="8">
    <source>
        <dbReference type="ARBA" id="ARBA00023136"/>
    </source>
</evidence>
<dbReference type="Proteomes" id="UP001233999">
    <property type="component" value="Unassembled WGS sequence"/>
</dbReference>
<dbReference type="InterPro" id="IPR026055">
    <property type="entry name" value="FAR"/>
</dbReference>
<keyword evidence="10" id="KW-0560">Oxidoreductase</keyword>
<evidence type="ECO:0000256" key="2">
    <source>
        <dbReference type="ARBA" id="ARBA00005928"/>
    </source>
</evidence>
<keyword evidence="13" id="KW-1185">Reference proteome</keyword>
<keyword evidence="5 10" id="KW-0521">NADP</keyword>
<evidence type="ECO:0000256" key="5">
    <source>
        <dbReference type="ARBA" id="ARBA00022857"/>
    </source>
</evidence>
<evidence type="ECO:0000313" key="12">
    <source>
        <dbReference type="EMBL" id="KAJ9586757.1"/>
    </source>
</evidence>
<reference evidence="12" key="1">
    <citation type="journal article" date="2023" name="IScience">
        <title>Live-bearing cockroach genome reveals convergent evolutionary mechanisms linked to viviparity in insects and beyond.</title>
        <authorList>
            <person name="Fouks B."/>
            <person name="Harrison M.C."/>
            <person name="Mikhailova A.A."/>
            <person name="Marchal E."/>
            <person name="English S."/>
            <person name="Carruthers M."/>
            <person name="Jennings E.C."/>
            <person name="Chiamaka E.L."/>
            <person name="Frigard R.A."/>
            <person name="Pippel M."/>
            <person name="Attardo G.M."/>
            <person name="Benoit J.B."/>
            <person name="Bornberg-Bauer E."/>
            <person name="Tobe S.S."/>
        </authorList>
    </citation>
    <scope>NUCLEOTIDE SEQUENCE</scope>
    <source>
        <strain evidence="12">Stay&amp;Tobe</strain>
    </source>
</reference>
<gene>
    <name evidence="12" type="ORF">L9F63_019656</name>
</gene>
<feature type="domain" description="Thioester reductase (TE)" evidence="11">
    <location>
        <begin position="35"/>
        <end position="303"/>
    </location>
</feature>
<keyword evidence="3 10" id="KW-0444">Lipid biosynthesis</keyword>
<dbReference type="InterPro" id="IPR036291">
    <property type="entry name" value="NAD(P)-bd_dom_sf"/>
</dbReference>
<name>A0AAD7ZV77_DIPPU</name>
<evidence type="ECO:0000256" key="7">
    <source>
        <dbReference type="ARBA" id="ARBA00023098"/>
    </source>
</evidence>
<dbReference type="Gene3D" id="3.40.50.720">
    <property type="entry name" value="NAD(P)-binding Rossmann-like Domain"/>
    <property type="match status" value="1"/>
</dbReference>
<dbReference type="InterPro" id="IPR013120">
    <property type="entry name" value="FAR_NAD-bd"/>
</dbReference>
<comment type="function">
    <text evidence="10">Catalyzes the reduction of fatty acyl-CoA to fatty alcohols.</text>
</comment>
<comment type="subcellular location">
    <subcellularLocation>
        <location evidence="1">Membrane</location>
        <topology evidence="1">Multi-pass membrane protein</topology>
    </subcellularLocation>
</comment>
<dbReference type="AlphaFoldDB" id="A0AAD7ZV77"/>
<protein>
    <recommendedName>
        <fullName evidence="10">Fatty acyl-CoA reductase</fullName>
        <ecNumber evidence="10">1.2.1.84</ecNumber>
    </recommendedName>
</protein>
<accession>A0AAD7ZV77</accession>
<evidence type="ECO:0000256" key="3">
    <source>
        <dbReference type="ARBA" id="ARBA00022516"/>
    </source>
</evidence>
<comment type="similarity">
    <text evidence="2 10">Belongs to the fatty acyl-CoA reductase family.</text>
</comment>
<evidence type="ECO:0000313" key="13">
    <source>
        <dbReference type="Proteomes" id="UP001233999"/>
    </source>
</evidence>
<comment type="caution">
    <text evidence="12">The sequence shown here is derived from an EMBL/GenBank/DDBJ whole genome shotgun (WGS) entry which is preliminary data.</text>
</comment>
<sequence length="397" mass="44838">MTCSRPPILSDLEEPNLDLGDSEIVETLKGSHVFVTGAAGLLGHVLVEKLLRTCEVDKLYLLMKSENDKTEQEQLEHYFVGKLFERLMREQPMCMGKVELISGDCEQHGLGLSEQDRALLINNAHYLFHLNSLGQFDDEIWTAVNANVRSTKTMLDIAKQMSNLKAFVHISTTFAHCCQREIDEKFYETPYTWIELLQLVDSLDHNSLHGLTPLVIGKWPNAHLFTKALAEDLIKDEGKNLPIAILRPSIVVSTVHEPVMGWVNDITGVAGIVAGAAEGLLKSLHCNKDKLADMVPADMCVNAAISIAWELEKKQWLMNENVPIFNIVSTTQNPITWKMFKQCNECAINYPFSMFQWYYSFTLNKNLLVHNIYIFFLHMVPALLMDVGAYALGKQPV</sequence>
<dbReference type="GO" id="GO:0016020">
    <property type="term" value="C:membrane"/>
    <property type="evidence" value="ECO:0007669"/>
    <property type="project" value="UniProtKB-SubCell"/>
</dbReference>
<dbReference type="GO" id="GO:0102965">
    <property type="term" value="F:alcohol-forming long-chain fatty acyl-CoA reductase activity"/>
    <property type="evidence" value="ECO:0007669"/>
    <property type="project" value="UniProtKB-EC"/>
</dbReference>
<evidence type="ECO:0000256" key="10">
    <source>
        <dbReference type="RuleBase" id="RU363097"/>
    </source>
</evidence>
<dbReference type="EMBL" id="JASPKZ010006847">
    <property type="protein sequence ID" value="KAJ9586757.1"/>
    <property type="molecule type" value="Genomic_DNA"/>
</dbReference>
<keyword evidence="7 10" id="KW-0443">Lipid metabolism</keyword>
<comment type="catalytic activity">
    <reaction evidence="9 10">
        <text>a long-chain fatty acyl-CoA + 2 NADPH + 2 H(+) = a long-chain primary fatty alcohol + 2 NADP(+) + CoA</text>
        <dbReference type="Rhea" id="RHEA:52716"/>
        <dbReference type="ChEBI" id="CHEBI:15378"/>
        <dbReference type="ChEBI" id="CHEBI:57287"/>
        <dbReference type="ChEBI" id="CHEBI:57783"/>
        <dbReference type="ChEBI" id="CHEBI:58349"/>
        <dbReference type="ChEBI" id="CHEBI:77396"/>
        <dbReference type="ChEBI" id="CHEBI:83139"/>
        <dbReference type="EC" id="1.2.1.84"/>
    </reaction>
</comment>
<organism evidence="12 13">
    <name type="scientific">Diploptera punctata</name>
    <name type="common">Pacific beetle cockroach</name>
    <dbReference type="NCBI Taxonomy" id="6984"/>
    <lineage>
        <taxon>Eukaryota</taxon>
        <taxon>Metazoa</taxon>
        <taxon>Ecdysozoa</taxon>
        <taxon>Arthropoda</taxon>
        <taxon>Hexapoda</taxon>
        <taxon>Insecta</taxon>
        <taxon>Pterygota</taxon>
        <taxon>Neoptera</taxon>
        <taxon>Polyneoptera</taxon>
        <taxon>Dictyoptera</taxon>
        <taxon>Blattodea</taxon>
        <taxon>Blaberoidea</taxon>
        <taxon>Blaberidae</taxon>
        <taxon>Diplopterinae</taxon>
        <taxon>Diploptera</taxon>
    </lineage>
</organism>
<evidence type="ECO:0000256" key="6">
    <source>
        <dbReference type="ARBA" id="ARBA00022989"/>
    </source>
</evidence>
<dbReference type="EC" id="1.2.1.84" evidence="10"/>
<keyword evidence="8" id="KW-0472">Membrane</keyword>
<dbReference type="CDD" id="cd05236">
    <property type="entry name" value="FAR-N_SDR_e"/>
    <property type="match status" value="1"/>
</dbReference>
<evidence type="ECO:0000256" key="1">
    <source>
        <dbReference type="ARBA" id="ARBA00004141"/>
    </source>
</evidence>
<dbReference type="PANTHER" id="PTHR11011">
    <property type="entry name" value="MALE STERILITY PROTEIN 2-RELATED"/>
    <property type="match status" value="1"/>
</dbReference>
<evidence type="ECO:0000256" key="9">
    <source>
        <dbReference type="ARBA" id="ARBA00052530"/>
    </source>
</evidence>
<keyword evidence="6" id="KW-1133">Transmembrane helix</keyword>
<dbReference type="GO" id="GO:0005777">
    <property type="term" value="C:peroxisome"/>
    <property type="evidence" value="ECO:0007669"/>
    <property type="project" value="TreeGrafter"/>
</dbReference>
<dbReference type="FunFam" id="3.40.50.720:FF:000143">
    <property type="entry name" value="Fatty acyl-CoA reductase"/>
    <property type="match status" value="1"/>
</dbReference>
<dbReference type="Pfam" id="PF07993">
    <property type="entry name" value="NAD_binding_4"/>
    <property type="match status" value="1"/>
</dbReference>
<dbReference type="GO" id="GO:0035336">
    <property type="term" value="P:long-chain fatty-acyl-CoA metabolic process"/>
    <property type="evidence" value="ECO:0007669"/>
    <property type="project" value="TreeGrafter"/>
</dbReference>
<feature type="non-terminal residue" evidence="12">
    <location>
        <position position="397"/>
    </location>
</feature>
<reference evidence="12" key="2">
    <citation type="submission" date="2023-05" db="EMBL/GenBank/DDBJ databases">
        <authorList>
            <person name="Fouks B."/>
        </authorList>
    </citation>
    <scope>NUCLEOTIDE SEQUENCE</scope>
    <source>
        <strain evidence="12">Stay&amp;Tobe</strain>
        <tissue evidence="12">Testes</tissue>
    </source>
</reference>
<dbReference type="SUPFAM" id="SSF51735">
    <property type="entry name" value="NAD(P)-binding Rossmann-fold domains"/>
    <property type="match status" value="1"/>
</dbReference>
<evidence type="ECO:0000256" key="4">
    <source>
        <dbReference type="ARBA" id="ARBA00022692"/>
    </source>
</evidence>
<evidence type="ECO:0000259" key="11">
    <source>
        <dbReference type="Pfam" id="PF07993"/>
    </source>
</evidence>
<dbReference type="PANTHER" id="PTHR11011:SF60">
    <property type="entry name" value="FATTY ACYL-COA REDUCTASE-RELATED"/>
    <property type="match status" value="1"/>
</dbReference>
<dbReference type="GO" id="GO:0080019">
    <property type="term" value="F:alcohol-forming very long-chain fatty acyl-CoA reductase activity"/>
    <property type="evidence" value="ECO:0007669"/>
    <property type="project" value="InterPro"/>
</dbReference>
<keyword evidence="4" id="KW-0812">Transmembrane</keyword>